<dbReference type="Pfam" id="PF01425">
    <property type="entry name" value="Amidase"/>
    <property type="match status" value="1"/>
</dbReference>
<dbReference type="GO" id="GO:0003824">
    <property type="term" value="F:catalytic activity"/>
    <property type="evidence" value="ECO:0007669"/>
    <property type="project" value="InterPro"/>
</dbReference>
<evidence type="ECO:0000259" key="2">
    <source>
        <dbReference type="Pfam" id="PF01425"/>
    </source>
</evidence>
<dbReference type="PANTHER" id="PTHR11895">
    <property type="entry name" value="TRANSAMIDASE"/>
    <property type="match status" value="1"/>
</dbReference>
<proteinExistence type="inferred from homology"/>
<organism evidence="3">
    <name type="scientific">Pseudomonas urmiensis</name>
    <dbReference type="NCBI Taxonomy" id="2745493"/>
    <lineage>
        <taxon>Bacteria</taxon>
        <taxon>Pseudomonadati</taxon>
        <taxon>Pseudomonadota</taxon>
        <taxon>Gammaproteobacteria</taxon>
        <taxon>Pseudomonadales</taxon>
        <taxon>Pseudomonadaceae</taxon>
        <taxon>Pseudomonas</taxon>
    </lineage>
</organism>
<dbReference type="InterPro" id="IPR000120">
    <property type="entry name" value="Amidase"/>
</dbReference>
<reference evidence="3" key="1">
    <citation type="journal article" date="2020" name="Microorganisms">
        <title>Reliable Identification of Environmental Pseudomonas Isolates Using the rpoD Gene.</title>
        <authorList>
            <consortium name="The Broad Institute Genome Sequencing Platform"/>
            <person name="Girard L."/>
            <person name="Lood C."/>
            <person name="Rokni-Zadeh H."/>
            <person name="van Noort V."/>
            <person name="Lavigne R."/>
            <person name="De Mot R."/>
        </authorList>
    </citation>
    <scope>NUCLEOTIDE SEQUENCE</scope>
    <source>
        <strain evidence="3">SWRI10</strain>
    </source>
</reference>
<dbReference type="EMBL" id="JABWRE020000001">
    <property type="protein sequence ID" value="MBV4536307.1"/>
    <property type="molecule type" value="Genomic_DNA"/>
</dbReference>
<dbReference type="Gene3D" id="3.90.1300.10">
    <property type="entry name" value="Amidase signature (AS) domain"/>
    <property type="match status" value="1"/>
</dbReference>
<dbReference type="RefSeq" id="WP_186554403.1">
    <property type="nucleotide sequence ID" value="NZ_JABWRE020000001.1"/>
</dbReference>
<dbReference type="EMBL" id="JABWRE010000005">
    <property type="protein sequence ID" value="MBC3440854.1"/>
    <property type="molecule type" value="Genomic_DNA"/>
</dbReference>
<evidence type="ECO:0000313" key="3">
    <source>
        <dbReference type="EMBL" id="MBC3440854.1"/>
    </source>
</evidence>
<feature type="domain" description="Amidase" evidence="2">
    <location>
        <begin position="84"/>
        <end position="441"/>
    </location>
</feature>
<comment type="caution">
    <text evidence="3">The sequence shown here is derived from an EMBL/GenBank/DDBJ whole genome shotgun (WGS) entry which is preliminary data.</text>
</comment>
<dbReference type="AlphaFoldDB" id="A0A923FX23"/>
<dbReference type="SUPFAM" id="SSF75304">
    <property type="entry name" value="Amidase signature (AS) enzymes"/>
    <property type="match status" value="1"/>
</dbReference>
<dbReference type="PANTHER" id="PTHR11895:SF7">
    <property type="entry name" value="GLUTAMYL-TRNA(GLN) AMIDOTRANSFERASE SUBUNIT A, MITOCHONDRIAL"/>
    <property type="match status" value="1"/>
</dbReference>
<reference evidence="4" key="3">
    <citation type="submission" date="2021-06" db="EMBL/GenBank/DDBJ databases">
        <title>Updating the genus Pseudomonas: Description of 43 new species and partition of the Pseudomonas putida group.</title>
        <authorList>
            <person name="Girard L."/>
            <person name="Lood C."/>
            <person name="Vandamme P."/>
            <person name="Rokni-Zadeh H."/>
            <person name="Van Noort V."/>
            <person name="Hofte M."/>
            <person name="Lavigne R."/>
            <person name="De Mot R."/>
        </authorList>
    </citation>
    <scope>NUCLEOTIDE SEQUENCE</scope>
    <source>
        <strain evidence="4">SWRI10</strain>
    </source>
</reference>
<protein>
    <submittedName>
        <fullName evidence="3">Amidase</fullName>
    </submittedName>
</protein>
<dbReference type="InterPro" id="IPR023631">
    <property type="entry name" value="Amidase_dom"/>
</dbReference>
<comment type="similarity">
    <text evidence="1">Belongs to the amidase family.</text>
</comment>
<sequence length="461" mass="50397">MSHVKTEDAIAAYLADCGADPAHGRQPPQYLALSLRERHARLEANPALAAEWAEQYEQWSVHADHHYRCLVSSRAVAAPWYRLGVKDTVDVAGLPTRLGLRSYRHYPARSAEALTWLDPRVALTCKVTTTELNIAFGGGCRNPRFPTIDPSGSSTGSAVSVAAGLCDISLGTDVLGSVRWPASHNGMVGLRMTQKAQSLAGVFPLSPRMDALGWVTRTADDLDFLFPLLGIEGLLGEQQPLKQHYRVGFLSHVHEPGLTSAQMLAMLDKTRHAMTELGMRQSEVQMPELWACRGDAWQLCARDAWLASAAWQQAFDCELHWSTQSALAVGAGVSDSEYQRIHQRMDQIRGGIDAWFDAAEVDFVVFPMDPNRPFDLRHPQPGDSTIPSPADADYAQKISFTPLASFSGLPAITVPISQSTDGKAALAVQIMGRRDSERQLLDIAKRLQALVGLVPADTQAQ</sequence>
<evidence type="ECO:0000313" key="4">
    <source>
        <dbReference type="EMBL" id="MBV4536307.1"/>
    </source>
</evidence>
<reference evidence="3" key="2">
    <citation type="submission" date="2020-07" db="EMBL/GenBank/DDBJ databases">
        <authorList>
            <person name="Lood C."/>
            <person name="Girard L."/>
        </authorList>
    </citation>
    <scope>NUCLEOTIDE SEQUENCE</scope>
    <source>
        <strain evidence="3">SWRI10</strain>
    </source>
</reference>
<name>A0A923FX23_9PSED</name>
<evidence type="ECO:0000256" key="1">
    <source>
        <dbReference type="ARBA" id="ARBA00009199"/>
    </source>
</evidence>
<dbReference type="InterPro" id="IPR036928">
    <property type="entry name" value="AS_sf"/>
</dbReference>
<accession>A0A923FX23</accession>
<gene>
    <name evidence="4" type="ORF">HU737_009980</name>
    <name evidence="3" type="ORF">HU737_09195</name>
</gene>
<dbReference type="Proteomes" id="UP000599879">
    <property type="component" value="Unassembled WGS sequence"/>
</dbReference>